<comment type="caution">
    <text evidence="3">The sequence shown here is derived from an EMBL/GenBank/DDBJ whole genome shotgun (WGS) entry which is preliminary data.</text>
</comment>
<keyword evidence="2" id="KW-1133">Transmembrane helix</keyword>
<feature type="region of interest" description="Disordered" evidence="1">
    <location>
        <begin position="142"/>
        <end position="161"/>
    </location>
</feature>
<sequence>MWKRCLWPQIVKAYWYEILVVHSCFVAYSYCLYCYHLGYPMKNLGVASNLGCRFSASLFVEDWYCMRKAHSTSTISRVPIPVRVFRLQEIPESKAYRYEKFVSEQALQYRYACKHTDTVRVSKTPQRLFCKCVPIRLASRTDTGNRRTDTRRPKANELQRL</sequence>
<keyword evidence="2" id="KW-0812">Transmembrane</keyword>
<evidence type="ECO:0000256" key="1">
    <source>
        <dbReference type="SAM" id="MobiDB-lite"/>
    </source>
</evidence>
<accession>A0ABR2C9Q0</accession>
<keyword evidence="4" id="KW-1185">Reference proteome</keyword>
<gene>
    <name evidence="3" type="ORF">V6N12_013547</name>
</gene>
<feature type="transmembrane region" description="Helical" evidence="2">
    <location>
        <begin position="13"/>
        <end position="35"/>
    </location>
</feature>
<evidence type="ECO:0000256" key="2">
    <source>
        <dbReference type="SAM" id="Phobius"/>
    </source>
</evidence>
<feature type="compositionally biased region" description="Basic and acidic residues" evidence="1">
    <location>
        <begin position="143"/>
        <end position="161"/>
    </location>
</feature>
<dbReference type="Proteomes" id="UP001472677">
    <property type="component" value="Unassembled WGS sequence"/>
</dbReference>
<evidence type="ECO:0000313" key="3">
    <source>
        <dbReference type="EMBL" id="KAK8516140.1"/>
    </source>
</evidence>
<organism evidence="3 4">
    <name type="scientific">Hibiscus sabdariffa</name>
    <name type="common">roselle</name>
    <dbReference type="NCBI Taxonomy" id="183260"/>
    <lineage>
        <taxon>Eukaryota</taxon>
        <taxon>Viridiplantae</taxon>
        <taxon>Streptophyta</taxon>
        <taxon>Embryophyta</taxon>
        <taxon>Tracheophyta</taxon>
        <taxon>Spermatophyta</taxon>
        <taxon>Magnoliopsida</taxon>
        <taxon>eudicotyledons</taxon>
        <taxon>Gunneridae</taxon>
        <taxon>Pentapetalae</taxon>
        <taxon>rosids</taxon>
        <taxon>malvids</taxon>
        <taxon>Malvales</taxon>
        <taxon>Malvaceae</taxon>
        <taxon>Malvoideae</taxon>
        <taxon>Hibiscus</taxon>
    </lineage>
</organism>
<keyword evidence="2" id="KW-0472">Membrane</keyword>
<protein>
    <submittedName>
        <fullName evidence="3">Uncharacterized protein</fullName>
    </submittedName>
</protein>
<proteinExistence type="predicted"/>
<reference evidence="3 4" key="1">
    <citation type="journal article" date="2024" name="G3 (Bethesda)">
        <title>Genome assembly of Hibiscus sabdariffa L. provides insights into metabolisms of medicinal natural products.</title>
        <authorList>
            <person name="Kim T."/>
        </authorList>
    </citation>
    <scope>NUCLEOTIDE SEQUENCE [LARGE SCALE GENOMIC DNA]</scope>
    <source>
        <strain evidence="3">TK-2024</strain>
        <tissue evidence="3">Old leaves</tissue>
    </source>
</reference>
<name>A0ABR2C9Q0_9ROSI</name>
<evidence type="ECO:0000313" key="4">
    <source>
        <dbReference type="Proteomes" id="UP001472677"/>
    </source>
</evidence>
<dbReference type="EMBL" id="JBBPBM010000060">
    <property type="protein sequence ID" value="KAK8516140.1"/>
    <property type="molecule type" value="Genomic_DNA"/>
</dbReference>